<dbReference type="CDD" id="cd00564">
    <property type="entry name" value="TMP_TenI"/>
    <property type="match status" value="1"/>
</dbReference>
<dbReference type="RefSeq" id="WP_045531573.1">
    <property type="nucleotide sequence ID" value="NZ_AP014568.1"/>
</dbReference>
<dbReference type="InterPro" id="IPR036206">
    <property type="entry name" value="ThiamineP_synth_sf"/>
</dbReference>
<keyword evidence="2" id="KW-0784">Thiamine biosynthesis</keyword>
<proteinExistence type="predicted"/>
<dbReference type="Proteomes" id="UP000067461">
    <property type="component" value="Chromosome"/>
</dbReference>
<name>A0A060NH19_9BURK</name>
<feature type="domain" description="Thiamine phosphate synthase/TenI" evidence="3">
    <location>
        <begin position="124"/>
        <end position="302"/>
    </location>
</feature>
<comment type="pathway">
    <text evidence="1">Cofactor biosynthesis; thiamine diphosphate biosynthesis.</text>
</comment>
<dbReference type="OrthoDB" id="9810880at2"/>
<dbReference type="InterPro" id="IPR013785">
    <property type="entry name" value="Aldolase_TIM"/>
</dbReference>
<evidence type="ECO:0000256" key="1">
    <source>
        <dbReference type="ARBA" id="ARBA00004948"/>
    </source>
</evidence>
<evidence type="ECO:0000313" key="5">
    <source>
        <dbReference type="Proteomes" id="UP000067461"/>
    </source>
</evidence>
<reference evidence="4 5" key="1">
    <citation type="journal article" date="2014" name="Nat. Commun.">
        <title>Physiological and genomic features of highly alkaliphilic hydrogen-utilizing Betaproteobacteria from a continental serpentinizing site.</title>
        <authorList>
            <person name="Suzuki S."/>
            <person name="Kuenen J.G."/>
            <person name="Schipper K."/>
            <person name="van der Velde S."/>
            <person name="Ishii S."/>
            <person name="Wu A."/>
            <person name="Sorokin D.Y."/>
            <person name="Tenney A."/>
            <person name="Meng X.Y."/>
            <person name="Morrill P.L."/>
            <person name="Kamagata Y."/>
            <person name="Muyzer G."/>
            <person name="Nealson K.H."/>
        </authorList>
    </citation>
    <scope>NUCLEOTIDE SEQUENCE [LARGE SCALE GENOMIC DNA]</scope>
    <source>
        <strain evidence="4 5">A1</strain>
    </source>
</reference>
<dbReference type="AlphaFoldDB" id="A0A060NH19"/>
<accession>A0A060NH19</accession>
<dbReference type="PANTHER" id="PTHR20857:SF15">
    <property type="entry name" value="THIAMINE-PHOSPHATE SYNTHASE"/>
    <property type="match status" value="1"/>
</dbReference>
<dbReference type="InterPro" id="IPR022998">
    <property type="entry name" value="ThiamineP_synth_TenI"/>
</dbReference>
<evidence type="ECO:0000256" key="2">
    <source>
        <dbReference type="ARBA" id="ARBA00022977"/>
    </source>
</evidence>
<dbReference type="EMBL" id="AP014568">
    <property type="protein sequence ID" value="BAO81156.1"/>
    <property type="molecule type" value="Genomic_DNA"/>
</dbReference>
<protein>
    <submittedName>
        <fullName evidence="4">Thiamine monophosphate synthase</fullName>
    </submittedName>
</protein>
<evidence type="ECO:0000313" key="4">
    <source>
        <dbReference type="EMBL" id="BAO81156.1"/>
    </source>
</evidence>
<dbReference type="GO" id="GO:0004789">
    <property type="term" value="F:thiamine-phosphate diphosphorylase activity"/>
    <property type="evidence" value="ECO:0007669"/>
    <property type="project" value="TreeGrafter"/>
</dbReference>
<dbReference type="GO" id="GO:0005737">
    <property type="term" value="C:cytoplasm"/>
    <property type="evidence" value="ECO:0007669"/>
    <property type="project" value="TreeGrafter"/>
</dbReference>
<dbReference type="SUPFAM" id="SSF51391">
    <property type="entry name" value="Thiamin phosphate synthase"/>
    <property type="match status" value="1"/>
</dbReference>
<dbReference type="KEGG" id="cbaa:SRAA_1302"/>
<dbReference type="GO" id="GO:0009228">
    <property type="term" value="P:thiamine biosynthetic process"/>
    <property type="evidence" value="ECO:0007669"/>
    <property type="project" value="UniProtKB-KW"/>
</dbReference>
<evidence type="ECO:0000259" key="3">
    <source>
        <dbReference type="Pfam" id="PF02581"/>
    </source>
</evidence>
<gene>
    <name evidence="4" type="ORF">SRAA_1302</name>
</gene>
<dbReference type="Pfam" id="PF02581">
    <property type="entry name" value="TMP-TENI"/>
    <property type="match status" value="1"/>
</dbReference>
<dbReference type="Gene3D" id="3.20.20.70">
    <property type="entry name" value="Aldolase class I"/>
    <property type="match status" value="1"/>
</dbReference>
<dbReference type="PANTHER" id="PTHR20857">
    <property type="entry name" value="THIAMINE-PHOSPHATE PYROPHOSPHORYLASE"/>
    <property type="match status" value="1"/>
</dbReference>
<sequence length="325" mass="33940">MNTTPERLHDLVQRHAALALPDQADRLAEPASASANDLAYAAARRLGFIEPDAAAIARAWQRRSEREGRLASASASAPASDWNPNWPTEAQDFGLLDPPTEAAPAPPFAPCPAELGLYAVLPSAAWVQRMAQAGVPTLQLRFKSGHAAAVRAEVQAAAAAVQAVASASGQPPSRLFINDHWQAALEAGAYGVHLGQEDLDTLPPDALPALRRAGLRLGLSTHGYAELLRAARLRPSYLALGAVYPTTLKAMATAPQGSARLHAYAQLLRGLLPSVAIGGIGPEQLPAVAASGVGSFAVVRALTSAAEPEAAARALMQRWAQLRAA</sequence>
<keyword evidence="5" id="KW-1185">Reference proteome</keyword>
<organism evidence="4 5">
    <name type="scientific">Serpentinimonas raichei</name>
    <dbReference type="NCBI Taxonomy" id="1458425"/>
    <lineage>
        <taxon>Bacteria</taxon>
        <taxon>Pseudomonadati</taxon>
        <taxon>Pseudomonadota</taxon>
        <taxon>Betaproteobacteria</taxon>
        <taxon>Burkholderiales</taxon>
        <taxon>Comamonadaceae</taxon>
        <taxon>Serpentinimonas</taxon>
    </lineage>
</organism>
<dbReference type="HOGENOM" id="CLU_018272_8_0_4"/>
<dbReference type="STRING" id="1458425.SRAA_1302"/>